<name>A0A2D2D2U0_METT3</name>
<evidence type="ECO:0000313" key="2">
    <source>
        <dbReference type="Proteomes" id="UP000230709"/>
    </source>
</evidence>
<reference evidence="2" key="1">
    <citation type="submission" date="2017-10" db="EMBL/GenBank/DDBJ databases">
        <title>Completed PacBio SMRT sequence of Methylosinus trichosporium OB3b reveals presence of a third large plasmid.</title>
        <authorList>
            <person name="Charles T.C."/>
            <person name="Lynch M.D.J."/>
            <person name="Heil J.R."/>
            <person name="Cheng J."/>
        </authorList>
    </citation>
    <scope>NUCLEOTIDE SEQUENCE [LARGE SCALE GENOMIC DNA]</scope>
    <source>
        <strain evidence="2">OB3b</strain>
    </source>
</reference>
<dbReference type="KEGG" id="mtw:CQW49_16405"/>
<evidence type="ECO:0000313" key="1">
    <source>
        <dbReference type="EMBL" id="ATQ69284.1"/>
    </source>
</evidence>
<proteinExistence type="predicted"/>
<dbReference type="AlphaFoldDB" id="A0A2D2D2U0"/>
<protein>
    <submittedName>
        <fullName evidence="1">Uncharacterized protein</fullName>
    </submittedName>
</protein>
<accession>A0A2D2D2U0</accession>
<dbReference type="Proteomes" id="UP000230709">
    <property type="component" value="Chromosome"/>
</dbReference>
<organism evidence="1 2">
    <name type="scientific">Methylosinus trichosporium (strain ATCC 35070 / NCIMB 11131 / UNIQEM 75 / OB3b)</name>
    <dbReference type="NCBI Taxonomy" id="595536"/>
    <lineage>
        <taxon>Bacteria</taxon>
        <taxon>Pseudomonadati</taxon>
        <taxon>Pseudomonadota</taxon>
        <taxon>Alphaproteobacteria</taxon>
        <taxon>Hyphomicrobiales</taxon>
        <taxon>Methylocystaceae</taxon>
        <taxon>Methylosinus</taxon>
    </lineage>
</organism>
<dbReference type="EMBL" id="CP023737">
    <property type="protein sequence ID" value="ATQ69284.1"/>
    <property type="molecule type" value="Genomic_DNA"/>
</dbReference>
<gene>
    <name evidence="1" type="ORF">CQW49_16405</name>
</gene>
<keyword evidence="2" id="KW-1185">Reference proteome</keyword>
<sequence>MGRRRLVRASIPSTLRIFGGHLRHGDVKRFLAQQIEATFEIFDPRRRFRFGGDPLSLDAIDLVALPFDQTLEFVERLSRISTQLVELHRRRHDLLVEFRELHRELRQYPIAEHEMLRKEK</sequence>